<evidence type="ECO:0000313" key="3">
    <source>
        <dbReference type="EMBL" id="CAK0804668.1"/>
    </source>
</evidence>
<feature type="compositionally biased region" description="Low complexity" evidence="1">
    <location>
        <begin position="371"/>
        <end position="385"/>
    </location>
</feature>
<feature type="compositionally biased region" description="Low complexity" evidence="1">
    <location>
        <begin position="736"/>
        <end position="745"/>
    </location>
</feature>
<evidence type="ECO:0000313" key="4">
    <source>
        <dbReference type="Proteomes" id="UP001189429"/>
    </source>
</evidence>
<keyword evidence="4" id="KW-1185">Reference proteome</keyword>
<accession>A0ABN9QIM4</accession>
<evidence type="ECO:0000259" key="2">
    <source>
        <dbReference type="PROSITE" id="PS50003"/>
    </source>
</evidence>
<comment type="caution">
    <text evidence="3">The sequence shown here is derived from an EMBL/GenBank/DDBJ whole genome shotgun (WGS) entry which is preliminary data.</text>
</comment>
<feature type="compositionally biased region" description="Basic and acidic residues" evidence="1">
    <location>
        <begin position="345"/>
        <end position="354"/>
    </location>
</feature>
<feature type="compositionally biased region" description="Low complexity" evidence="1">
    <location>
        <begin position="525"/>
        <end position="534"/>
    </location>
</feature>
<dbReference type="InterPro" id="IPR001849">
    <property type="entry name" value="PH_domain"/>
</dbReference>
<feature type="region of interest" description="Disordered" evidence="1">
    <location>
        <begin position="91"/>
        <end position="134"/>
    </location>
</feature>
<feature type="compositionally biased region" description="Low complexity" evidence="1">
    <location>
        <begin position="118"/>
        <end position="134"/>
    </location>
</feature>
<name>A0ABN9QIM4_9DINO</name>
<evidence type="ECO:0000256" key="1">
    <source>
        <dbReference type="SAM" id="MobiDB-lite"/>
    </source>
</evidence>
<dbReference type="EMBL" id="CAUYUJ010003291">
    <property type="protein sequence ID" value="CAK0804668.1"/>
    <property type="molecule type" value="Genomic_DNA"/>
</dbReference>
<dbReference type="PROSITE" id="PS50003">
    <property type="entry name" value="PH_DOMAIN"/>
    <property type="match status" value="1"/>
</dbReference>
<dbReference type="Proteomes" id="UP001189429">
    <property type="component" value="Unassembled WGS sequence"/>
</dbReference>
<feature type="region of interest" description="Disordered" evidence="1">
    <location>
        <begin position="494"/>
        <end position="552"/>
    </location>
</feature>
<gene>
    <name evidence="3" type="ORF">PCOR1329_LOCUS11392</name>
</gene>
<proteinExistence type="predicted"/>
<feature type="region of interest" description="Disordered" evidence="1">
    <location>
        <begin position="638"/>
        <end position="662"/>
    </location>
</feature>
<sequence length="779" mass="80958">MAPTSLQQGYLGLVKRKGVERRFFVLHDDRLEYYRSEGDALDPQKQASKVEMWLARPRRRARRGRIGDQTATLREVAAGDAKAWTAALLSATGQGGEERAAEGEGPAQELGGEGPGAAPGEAAGAAAAQSPAPGAVVHEGPLEVVKGRSAPLRHGVLTGAQFAYYASRDEYLQGAAPRGRAPLVDVTSLRCSTRSGLMAMTVKDYDKVLSFRPRGGNSELEVWASKWKDALALWSGAPMVEQSDDEGHDDPRLKEGTFLVNRSGQVQSRHFVLYSDRMVSWSSKACCDGRDAPTYEFSLSEVDDIEILDNGLDVYLRGTTEPLTLLGPAGQELDAWAEAISRVLEGHGPGEPHGARPVALEPSRPWNALDGPGAAPSSAPQPSVSSGAAATKLFKEGLLGFAEGSGLVWKYCVLEQDHLSAWSDVGAAAARKSPDLVLDISAGGAFRAAGAGFVVTCGKGKVGVHVGADGDLPGWSQALSQAFSAHAFDAESSDKVSAWRPPSRHSHAGPPAPSVGLASGGPSGAAGSSRAAGRQRSRSAEPGGRGTPGWLPACALRAPARRPTLGQVELWADVERRAPKLRRDSSREAPRSMVIQSHGAGADAAVLLHGAAAKFHSGSTPSSGPMRRAAEVDGKSAVQTRDSSAPLLGRSPQTLPGKVTDSGFSTARCLPARAEVGSAAHGWSKISGENRAITTASLVVQGQQPCAPKVTAAGRASPSPPPSGRDRRAVSGKITGASSASPPSGRGAHAIAGKITDASRSGLRGWAARTPAAAVIKCH</sequence>
<reference evidence="3" key="1">
    <citation type="submission" date="2023-10" db="EMBL/GenBank/DDBJ databases">
        <authorList>
            <person name="Chen Y."/>
            <person name="Shah S."/>
            <person name="Dougan E. K."/>
            <person name="Thang M."/>
            <person name="Chan C."/>
        </authorList>
    </citation>
    <scope>NUCLEOTIDE SEQUENCE [LARGE SCALE GENOMIC DNA]</scope>
</reference>
<dbReference type="InterPro" id="IPR011993">
    <property type="entry name" value="PH-like_dom_sf"/>
</dbReference>
<feature type="region of interest" description="Disordered" evidence="1">
    <location>
        <begin position="706"/>
        <end position="749"/>
    </location>
</feature>
<organism evidence="3 4">
    <name type="scientific">Prorocentrum cordatum</name>
    <dbReference type="NCBI Taxonomy" id="2364126"/>
    <lineage>
        <taxon>Eukaryota</taxon>
        <taxon>Sar</taxon>
        <taxon>Alveolata</taxon>
        <taxon>Dinophyceae</taxon>
        <taxon>Prorocentrales</taxon>
        <taxon>Prorocentraceae</taxon>
        <taxon>Prorocentrum</taxon>
    </lineage>
</organism>
<dbReference type="SUPFAM" id="SSF50729">
    <property type="entry name" value="PH domain-like"/>
    <property type="match status" value="2"/>
</dbReference>
<protein>
    <recommendedName>
        <fullName evidence="2">PH domain-containing protein</fullName>
    </recommendedName>
</protein>
<dbReference type="SMART" id="SM00233">
    <property type="entry name" value="PH"/>
    <property type="match status" value="3"/>
</dbReference>
<feature type="region of interest" description="Disordered" evidence="1">
    <location>
        <begin position="345"/>
        <end position="385"/>
    </location>
</feature>
<dbReference type="Gene3D" id="2.30.29.30">
    <property type="entry name" value="Pleckstrin-homology domain (PH domain)/Phosphotyrosine-binding domain (PTB)"/>
    <property type="match status" value="1"/>
</dbReference>
<feature type="domain" description="PH" evidence="2">
    <location>
        <begin position="251"/>
        <end position="345"/>
    </location>
</feature>